<dbReference type="InterPro" id="IPR023210">
    <property type="entry name" value="NADP_OxRdtase_dom"/>
</dbReference>
<evidence type="ECO:0000313" key="6">
    <source>
        <dbReference type="Proteomes" id="UP000593842"/>
    </source>
</evidence>
<evidence type="ECO:0000313" key="5">
    <source>
        <dbReference type="EMBL" id="BCL59074.1"/>
    </source>
</evidence>
<dbReference type="Proteomes" id="UP000593842">
    <property type="component" value="Chromosome"/>
</dbReference>
<dbReference type="AlphaFoldDB" id="A0A7I8E5Z5"/>
<dbReference type="SUPFAM" id="SSF51430">
    <property type="entry name" value="NAD(P)-linked oxidoreductase"/>
    <property type="match status" value="1"/>
</dbReference>
<dbReference type="GO" id="GO:0046872">
    <property type="term" value="F:metal ion binding"/>
    <property type="evidence" value="ECO:0007669"/>
    <property type="project" value="UniProtKB-KW"/>
</dbReference>
<keyword evidence="3" id="KW-0411">Iron-sulfur</keyword>
<evidence type="ECO:0000256" key="2">
    <source>
        <dbReference type="ARBA" id="ARBA00023004"/>
    </source>
</evidence>
<dbReference type="InterPro" id="IPR036812">
    <property type="entry name" value="NAD(P)_OxRdtase_dom_sf"/>
</dbReference>
<dbReference type="EMBL" id="AP024085">
    <property type="protein sequence ID" value="BCL59074.1"/>
    <property type="molecule type" value="Genomic_DNA"/>
</dbReference>
<dbReference type="SUPFAM" id="SSF46548">
    <property type="entry name" value="alpha-helical ferredoxin"/>
    <property type="match status" value="1"/>
</dbReference>
<dbReference type="KEGG" id="fit:Fi14EGH31_27860"/>
<gene>
    <name evidence="5" type="ORF">Fi14EGH31_27860</name>
</gene>
<dbReference type="Pfam" id="PF13534">
    <property type="entry name" value="Fer4_17"/>
    <property type="match status" value="1"/>
</dbReference>
<evidence type="ECO:0000256" key="1">
    <source>
        <dbReference type="ARBA" id="ARBA00022723"/>
    </source>
</evidence>
<reference evidence="6" key="1">
    <citation type="submission" date="2020-09" db="EMBL/GenBank/DDBJ databases">
        <title>Complete genome sequencing of Faecalibacillus intestinalis strain 14EGH31.</title>
        <authorList>
            <person name="Sakamoto M."/>
            <person name="Murakami T."/>
            <person name="Mori H."/>
        </authorList>
    </citation>
    <scope>NUCLEOTIDE SEQUENCE [LARGE SCALE GENOMIC DNA]</scope>
    <source>
        <strain evidence="6">14EGH31</strain>
    </source>
</reference>
<dbReference type="PROSITE" id="PS51379">
    <property type="entry name" value="4FE4S_FER_2"/>
    <property type="match status" value="1"/>
</dbReference>
<dbReference type="GO" id="GO:0051536">
    <property type="term" value="F:iron-sulfur cluster binding"/>
    <property type="evidence" value="ECO:0007669"/>
    <property type="project" value="UniProtKB-KW"/>
</dbReference>
<proteinExistence type="predicted"/>
<feature type="domain" description="4Fe-4S ferredoxin-type" evidence="4">
    <location>
        <begin position="129"/>
        <end position="160"/>
    </location>
</feature>
<dbReference type="InterPro" id="IPR017900">
    <property type="entry name" value="4Fe4S_Fe_S_CS"/>
</dbReference>
<evidence type="ECO:0000259" key="4">
    <source>
        <dbReference type="PROSITE" id="PS51379"/>
    </source>
</evidence>
<organism evidence="5 6">
    <name type="scientific">Faecalibacillus intestinalis</name>
    <dbReference type="NCBI Taxonomy" id="1982626"/>
    <lineage>
        <taxon>Bacteria</taxon>
        <taxon>Bacillati</taxon>
        <taxon>Bacillota</taxon>
        <taxon>Erysipelotrichia</taxon>
        <taxon>Erysipelotrichales</taxon>
        <taxon>Coprobacillaceae</taxon>
        <taxon>Faecalibacillus</taxon>
    </lineage>
</organism>
<dbReference type="PROSITE" id="PS00198">
    <property type="entry name" value="4FE4S_FER_1"/>
    <property type="match status" value="1"/>
</dbReference>
<name>A0A7I8E5Z5_9FIRM</name>
<evidence type="ECO:0000256" key="3">
    <source>
        <dbReference type="ARBA" id="ARBA00023014"/>
    </source>
</evidence>
<sequence>MEPIKGGTLASFSEDIEQIYKNYDSSKSIASWALRFIASKEGVMTILSGMSTLEQMNDNLATMSNFVPLNNEEYKLVDQVTKTVLSKPTIPCTGCPLNIQIPDLFTAYNSQILYGESSRYQTWYQDHTSDDHAKANQCLKCGQCEGVCPQHLKIISLLKEVSNVFDK</sequence>
<dbReference type="Gene3D" id="3.20.20.100">
    <property type="entry name" value="NADP-dependent oxidoreductase domain"/>
    <property type="match status" value="1"/>
</dbReference>
<dbReference type="Pfam" id="PF00248">
    <property type="entry name" value="Aldo_ket_red"/>
    <property type="match status" value="1"/>
</dbReference>
<dbReference type="InterPro" id="IPR017896">
    <property type="entry name" value="4Fe4S_Fe-S-bd"/>
</dbReference>
<accession>A0A7I8E5Z5</accession>
<protein>
    <recommendedName>
        <fullName evidence="4">4Fe-4S ferredoxin-type domain-containing protein</fullName>
    </recommendedName>
</protein>
<keyword evidence="1" id="KW-0479">Metal-binding</keyword>
<keyword evidence="2" id="KW-0408">Iron</keyword>